<protein>
    <recommendedName>
        <fullName evidence="10">Hemolysin</fullName>
    </recommendedName>
</protein>
<sequence length="404" mass="42381">MSTPLALVIAVLLLVGNGFFTGAEFAITSARRAQLEPLAGAGDRRAATALWALEHVSLMLATCQLGVTLCSTGLGIVAEPALAHVLEDPLARAGIDGAGVHAVAIVLALVIVVFLHVVAGEMVPKNLSIASPERAARILAPAIVGVSHVFGPVVTGLNEFANWTVRIMGLEPKDELAATFNAEEVASIVERSTSEGVLDDDTGLLSGALEFSEETAGSVMVPLQELVVLEEGCTPEDVERAVASTGFSRFPLVAPHETVPVVPALGEGGRAAADAVEVAPAQAGRGPEAAEDEGRAEAPGAVGRTVTGYLHLKDVLYADAERDVAVRTSPVPARRSRALVPVHEADEVEDVLVAMQRTGAHLGRVEDSDGRMVGVVFLEDILEELVGEVNDAMQREEYQRRDRD</sequence>
<keyword evidence="4 5" id="KW-0472">Membrane</keyword>
<evidence type="ECO:0000256" key="5">
    <source>
        <dbReference type="SAM" id="Phobius"/>
    </source>
</evidence>
<dbReference type="STRING" id="111015.AXF14_01180"/>
<dbReference type="Proteomes" id="UP000065220">
    <property type="component" value="Chromosome"/>
</dbReference>
<evidence type="ECO:0000259" key="7">
    <source>
        <dbReference type="PROSITE" id="PS51846"/>
    </source>
</evidence>
<dbReference type="AlphaFoldDB" id="A0A109W213"/>
<dbReference type="Gene3D" id="3.10.580.10">
    <property type="entry name" value="CBS-domain"/>
    <property type="match status" value="2"/>
</dbReference>
<name>A0A109W213_ACTRD</name>
<dbReference type="PANTHER" id="PTHR43099:SF5">
    <property type="entry name" value="HLYC_CORC FAMILY TRANSPORTER"/>
    <property type="match status" value="1"/>
</dbReference>
<organism evidence="8 9">
    <name type="scientific">Actinomyces radicidentis</name>
    <dbReference type="NCBI Taxonomy" id="111015"/>
    <lineage>
        <taxon>Bacteria</taxon>
        <taxon>Bacillati</taxon>
        <taxon>Actinomycetota</taxon>
        <taxon>Actinomycetes</taxon>
        <taxon>Actinomycetales</taxon>
        <taxon>Actinomycetaceae</taxon>
        <taxon>Actinomyces</taxon>
    </lineage>
</organism>
<reference evidence="9" key="1">
    <citation type="submission" date="2016-02" db="EMBL/GenBank/DDBJ databases">
        <authorList>
            <person name="Holder M.E."/>
            <person name="Ajami N.J."/>
            <person name="Petrosino J.F."/>
        </authorList>
    </citation>
    <scope>NUCLEOTIDE SEQUENCE [LARGE SCALE GENOMIC DNA]</scope>
    <source>
        <strain evidence="9">CCUG 36733</strain>
    </source>
</reference>
<dbReference type="InterPro" id="IPR051676">
    <property type="entry name" value="UPF0053_domain"/>
</dbReference>
<dbReference type="InterPro" id="IPR000644">
    <property type="entry name" value="CBS_dom"/>
</dbReference>
<dbReference type="RefSeq" id="WP_067939333.1">
    <property type="nucleotide sequence ID" value="NZ_CP014228.1"/>
</dbReference>
<dbReference type="OrthoDB" id="110231at2"/>
<feature type="transmembrane region" description="Helical" evidence="5">
    <location>
        <begin position="98"/>
        <end position="118"/>
    </location>
</feature>
<keyword evidence="2" id="KW-1003">Cell membrane</keyword>
<evidence type="ECO:0000256" key="3">
    <source>
        <dbReference type="PROSITE-ProRule" id="PRU00703"/>
    </source>
</evidence>
<feature type="domain" description="CBS" evidence="6">
    <location>
        <begin position="335"/>
        <end position="392"/>
    </location>
</feature>
<dbReference type="InterPro" id="IPR002550">
    <property type="entry name" value="CNNM"/>
</dbReference>
<dbReference type="PROSITE" id="PS51846">
    <property type="entry name" value="CNNM"/>
    <property type="match status" value="1"/>
</dbReference>
<keyword evidence="3" id="KW-0129">CBS domain</keyword>
<evidence type="ECO:0008006" key="10">
    <source>
        <dbReference type="Google" id="ProtNLM"/>
    </source>
</evidence>
<evidence type="ECO:0000259" key="6">
    <source>
        <dbReference type="PROSITE" id="PS51371"/>
    </source>
</evidence>
<keyword evidence="4 5" id="KW-1133">Transmembrane helix</keyword>
<keyword evidence="4 5" id="KW-0812">Transmembrane</keyword>
<dbReference type="SUPFAM" id="SSF54631">
    <property type="entry name" value="CBS-domain pair"/>
    <property type="match status" value="1"/>
</dbReference>
<comment type="subcellular location">
    <subcellularLocation>
        <location evidence="1">Cell membrane</location>
        <topology evidence="1">Multi-pass membrane protein</topology>
    </subcellularLocation>
</comment>
<dbReference type="PROSITE" id="PS51371">
    <property type="entry name" value="CBS"/>
    <property type="match status" value="1"/>
</dbReference>
<dbReference type="PANTHER" id="PTHR43099">
    <property type="entry name" value="UPF0053 PROTEIN YRKA"/>
    <property type="match status" value="1"/>
</dbReference>
<evidence type="ECO:0000313" key="8">
    <source>
        <dbReference type="EMBL" id="AMD86463.1"/>
    </source>
</evidence>
<dbReference type="Pfam" id="PF01595">
    <property type="entry name" value="CNNM"/>
    <property type="match status" value="1"/>
</dbReference>
<feature type="domain" description="CNNM transmembrane" evidence="7">
    <location>
        <begin position="1"/>
        <end position="202"/>
    </location>
</feature>
<accession>A0A109W213</accession>
<keyword evidence="9" id="KW-1185">Reference proteome</keyword>
<gene>
    <name evidence="8" type="ORF">AXF14_01180</name>
</gene>
<dbReference type="InterPro" id="IPR046342">
    <property type="entry name" value="CBS_dom_sf"/>
</dbReference>
<proteinExistence type="predicted"/>
<evidence type="ECO:0000256" key="2">
    <source>
        <dbReference type="ARBA" id="ARBA00022475"/>
    </source>
</evidence>
<evidence type="ECO:0000256" key="4">
    <source>
        <dbReference type="PROSITE-ProRule" id="PRU01193"/>
    </source>
</evidence>
<feature type="transmembrane region" description="Helical" evidence="5">
    <location>
        <begin position="56"/>
        <end position="77"/>
    </location>
</feature>
<dbReference type="KEGG" id="ard:AXF14_01180"/>
<dbReference type="GO" id="GO:0005886">
    <property type="term" value="C:plasma membrane"/>
    <property type="evidence" value="ECO:0007669"/>
    <property type="project" value="UniProtKB-SubCell"/>
</dbReference>
<evidence type="ECO:0000256" key="1">
    <source>
        <dbReference type="ARBA" id="ARBA00004651"/>
    </source>
</evidence>
<evidence type="ECO:0000313" key="9">
    <source>
        <dbReference type="Proteomes" id="UP000065220"/>
    </source>
</evidence>
<dbReference type="Pfam" id="PF00571">
    <property type="entry name" value="CBS"/>
    <property type="match status" value="1"/>
</dbReference>
<dbReference type="EMBL" id="CP014228">
    <property type="protein sequence ID" value="AMD86463.1"/>
    <property type="molecule type" value="Genomic_DNA"/>
</dbReference>